<gene>
    <name evidence="2" type="ORF">M404DRAFT_17383</name>
</gene>
<dbReference type="HOGENOM" id="CLU_096891_0_0_1"/>
<name>A0A0C3PY28_PISTI</name>
<evidence type="ECO:0000313" key="3">
    <source>
        <dbReference type="Proteomes" id="UP000054217"/>
    </source>
</evidence>
<accession>A0A0C3PY28</accession>
<dbReference type="EMBL" id="KN831944">
    <property type="protein sequence ID" value="KIO14436.1"/>
    <property type="molecule type" value="Genomic_DNA"/>
</dbReference>
<evidence type="ECO:0000313" key="2">
    <source>
        <dbReference type="EMBL" id="KIO14436.1"/>
    </source>
</evidence>
<dbReference type="Proteomes" id="UP000054217">
    <property type="component" value="Unassembled WGS sequence"/>
</dbReference>
<protein>
    <submittedName>
        <fullName evidence="2">Uncharacterized protein</fullName>
    </submittedName>
</protein>
<evidence type="ECO:0000256" key="1">
    <source>
        <dbReference type="SAM" id="MobiDB-lite"/>
    </source>
</evidence>
<dbReference type="OrthoDB" id="2692219at2759"/>
<reference evidence="3" key="2">
    <citation type="submission" date="2015-01" db="EMBL/GenBank/DDBJ databases">
        <title>Evolutionary Origins and Diversification of the Mycorrhizal Mutualists.</title>
        <authorList>
            <consortium name="DOE Joint Genome Institute"/>
            <consortium name="Mycorrhizal Genomics Consortium"/>
            <person name="Kohler A."/>
            <person name="Kuo A."/>
            <person name="Nagy L.G."/>
            <person name="Floudas D."/>
            <person name="Copeland A."/>
            <person name="Barry K.W."/>
            <person name="Cichocki N."/>
            <person name="Veneault-Fourrey C."/>
            <person name="LaButti K."/>
            <person name="Lindquist E.A."/>
            <person name="Lipzen A."/>
            <person name="Lundell T."/>
            <person name="Morin E."/>
            <person name="Murat C."/>
            <person name="Riley R."/>
            <person name="Ohm R."/>
            <person name="Sun H."/>
            <person name="Tunlid A."/>
            <person name="Henrissat B."/>
            <person name="Grigoriev I.V."/>
            <person name="Hibbett D.S."/>
            <person name="Martin F."/>
        </authorList>
    </citation>
    <scope>NUCLEOTIDE SEQUENCE [LARGE SCALE GENOMIC DNA]</scope>
    <source>
        <strain evidence="3">Marx 270</strain>
    </source>
</reference>
<reference evidence="2 3" key="1">
    <citation type="submission" date="2014-04" db="EMBL/GenBank/DDBJ databases">
        <authorList>
            <consortium name="DOE Joint Genome Institute"/>
            <person name="Kuo A."/>
            <person name="Kohler A."/>
            <person name="Costa M.D."/>
            <person name="Nagy L.G."/>
            <person name="Floudas D."/>
            <person name="Copeland A."/>
            <person name="Barry K.W."/>
            <person name="Cichocki N."/>
            <person name="Veneault-Fourrey C."/>
            <person name="LaButti K."/>
            <person name="Lindquist E.A."/>
            <person name="Lipzen A."/>
            <person name="Lundell T."/>
            <person name="Morin E."/>
            <person name="Murat C."/>
            <person name="Sun H."/>
            <person name="Tunlid A."/>
            <person name="Henrissat B."/>
            <person name="Grigoriev I.V."/>
            <person name="Hibbett D.S."/>
            <person name="Martin F."/>
            <person name="Nordberg H.P."/>
            <person name="Cantor M.N."/>
            <person name="Hua S.X."/>
        </authorList>
    </citation>
    <scope>NUCLEOTIDE SEQUENCE [LARGE SCALE GENOMIC DNA]</scope>
    <source>
        <strain evidence="2 3">Marx 270</strain>
    </source>
</reference>
<dbReference type="AlphaFoldDB" id="A0A0C3PY28"/>
<keyword evidence="3" id="KW-1185">Reference proteome</keyword>
<feature type="region of interest" description="Disordered" evidence="1">
    <location>
        <begin position="191"/>
        <end position="216"/>
    </location>
</feature>
<organism evidence="2 3">
    <name type="scientific">Pisolithus tinctorius Marx 270</name>
    <dbReference type="NCBI Taxonomy" id="870435"/>
    <lineage>
        <taxon>Eukaryota</taxon>
        <taxon>Fungi</taxon>
        <taxon>Dikarya</taxon>
        <taxon>Basidiomycota</taxon>
        <taxon>Agaricomycotina</taxon>
        <taxon>Agaricomycetes</taxon>
        <taxon>Agaricomycetidae</taxon>
        <taxon>Boletales</taxon>
        <taxon>Sclerodermatineae</taxon>
        <taxon>Pisolithaceae</taxon>
        <taxon>Pisolithus</taxon>
    </lineage>
</organism>
<proteinExistence type="predicted"/>
<sequence length="216" mass="23797">MANLISLQLPITHPGTYRVSFTPPTSGVLTLEITTVLPVQRERAQVQTDPMLDVKQDAAPELSKIFKSRDHGELEPIRTSDCGEKSLTSSLFNTPVKATSNDRADVDDSVTEPESEDENIKTALAHVRLFILSVCSSTNRLTQGDGLATFHHQLLSSQRSSCSQESVSTFVLMRRMEALYGDLLPQFTQLDTHSKRPHSPTPPASKTPKRLKGEGN</sequence>
<dbReference type="InParanoid" id="A0A0C3PY28"/>